<keyword evidence="3" id="KW-1185">Reference proteome</keyword>
<accession>A0ABY7F8D3</accession>
<proteinExistence type="predicted"/>
<dbReference type="EMBL" id="CP111021">
    <property type="protein sequence ID" value="WAR17277.1"/>
    <property type="molecule type" value="Genomic_DNA"/>
</dbReference>
<feature type="non-terminal residue" evidence="2">
    <location>
        <position position="1"/>
    </location>
</feature>
<organism evidence="2 3">
    <name type="scientific">Mya arenaria</name>
    <name type="common">Soft-shell clam</name>
    <dbReference type="NCBI Taxonomy" id="6604"/>
    <lineage>
        <taxon>Eukaryota</taxon>
        <taxon>Metazoa</taxon>
        <taxon>Spiralia</taxon>
        <taxon>Lophotrochozoa</taxon>
        <taxon>Mollusca</taxon>
        <taxon>Bivalvia</taxon>
        <taxon>Autobranchia</taxon>
        <taxon>Heteroconchia</taxon>
        <taxon>Euheterodonta</taxon>
        <taxon>Imparidentia</taxon>
        <taxon>Neoheterodontei</taxon>
        <taxon>Myida</taxon>
        <taxon>Myoidea</taxon>
        <taxon>Myidae</taxon>
        <taxon>Mya</taxon>
    </lineage>
</organism>
<keyword evidence="1" id="KW-0812">Transmembrane</keyword>
<keyword evidence="1" id="KW-0472">Membrane</keyword>
<sequence length="189" mass="20760">MVCVSVFVVMVHRTTGPNSCRQHRHSVHTSLHREDKTSPQHAENAEMFADSQNIVQNCLLFLVGVTTLLGQSKICGDVPGSEPISAIFCVRMLNKAVLITAMALLYVIGGAVALIVLTIPDKEGSKIQQAVPQTSTLKAFAWRKQLLISYIWLSAMASYLSLLLFNGEPCMIETLDTHDDMEEEDAKGT</sequence>
<gene>
    <name evidence="2" type="ORF">MAR_031871</name>
</gene>
<dbReference type="Proteomes" id="UP001164746">
    <property type="component" value="Chromosome 10"/>
</dbReference>
<reference evidence="2" key="1">
    <citation type="submission" date="2022-11" db="EMBL/GenBank/DDBJ databases">
        <title>Centuries of genome instability and evolution in soft-shell clam transmissible cancer (bioRxiv).</title>
        <authorList>
            <person name="Hart S.F.M."/>
            <person name="Yonemitsu M.A."/>
            <person name="Giersch R.M."/>
            <person name="Beal B.F."/>
            <person name="Arriagada G."/>
            <person name="Davis B.W."/>
            <person name="Ostrander E.A."/>
            <person name="Goff S.P."/>
            <person name="Metzger M.J."/>
        </authorList>
    </citation>
    <scope>NUCLEOTIDE SEQUENCE</scope>
    <source>
        <strain evidence="2">MELC-2E11</strain>
        <tissue evidence="2">Siphon/mantle</tissue>
    </source>
</reference>
<keyword evidence="1" id="KW-1133">Transmembrane helix</keyword>
<protein>
    <submittedName>
        <fullName evidence="2">Uncharacterized protein</fullName>
    </submittedName>
</protein>
<evidence type="ECO:0000256" key="1">
    <source>
        <dbReference type="SAM" id="Phobius"/>
    </source>
</evidence>
<feature type="transmembrane region" description="Helical" evidence="1">
    <location>
        <begin position="96"/>
        <end position="119"/>
    </location>
</feature>
<name>A0ABY7F8D3_MYAAR</name>
<evidence type="ECO:0000313" key="3">
    <source>
        <dbReference type="Proteomes" id="UP001164746"/>
    </source>
</evidence>
<feature type="transmembrane region" description="Helical" evidence="1">
    <location>
        <begin position="147"/>
        <end position="165"/>
    </location>
</feature>
<evidence type="ECO:0000313" key="2">
    <source>
        <dbReference type="EMBL" id="WAR17277.1"/>
    </source>
</evidence>